<protein>
    <recommendedName>
        <fullName evidence="3">Apoptosis-stimulating of p53 protein 2-like RA domain-containing protein</fullName>
    </recommendedName>
</protein>
<sequence>MHLELHSISKWLILGLDGFISLTVMLLFSFQHKMWLSNTSRMSKNQDNSDLDSSCSSGDEIPIWVRSEQRWVSGITEDTTCIDVIQVLCADEEQRGKHMGIPQNYQITERWRGVEQSLDPSSKILDIWNTWGSAQAEVKMSLRRLRSGRSSNRRTKCRSDASTHSDRSLCNTLHPRRFQMLNGGKEPSSTEELLKLVLAQGEVIRRQLRKLRHSEHQIGFLEDKTHRARVRKHGSNYLLETYLKGLSEAVNPDIDHIGLDKNSDSGVMTEGDSEKSNNTKIKECKNVKSTSDRFSPSSEQFIDHLKDDDNISNASESAIKAHVKLLENILKINKSLLQEEEHINKLDSYIKKYDRNKATEQQEINVEVNTELSQLTTQMTKSACEMQHNEIVLEEILEVLDTRRQHLALLHQELTSQDQEHEMLQALLYSNSQKRTRQEPFLYNGYHTKEMLDTLV</sequence>
<dbReference type="EnsemblMetazoa" id="XM_019910214.1">
    <property type="protein sequence ID" value="XP_019765773.1"/>
    <property type="gene ID" value="LOC109541359"/>
</dbReference>
<dbReference type="Pfam" id="PF21801">
    <property type="entry name" value="ASPP2-like_RA"/>
    <property type="match status" value="1"/>
</dbReference>
<keyword evidence="2" id="KW-1133">Transmembrane helix</keyword>
<dbReference type="Proteomes" id="UP000019118">
    <property type="component" value="Unassembled WGS sequence"/>
</dbReference>
<dbReference type="PANTHER" id="PTHR15286">
    <property type="entry name" value="RAS-ASSOCIATING DOMAIN CONTAINING PROTEIN"/>
    <property type="match status" value="1"/>
</dbReference>
<feature type="compositionally biased region" description="Basic residues" evidence="1">
    <location>
        <begin position="147"/>
        <end position="156"/>
    </location>
</feature>
<feature type="region of interest" description="Disordered" evidence="1">
    <location>
        <begin position="147"/>
        <end position="168"/>
    </location>
</feature>
<dbReference type="SUPFAM" id="SSF54236">
    <property type="entry name" value="Ubiquitin-like"/>
    <property type="match status" value="1"/>
</dbReference>
<proteinExistence type="predicted"/>
<dbReference type="InterPro" id="IPR048942">
    <property type="entry name" value="ASPP2-like_RA"/>
</dbReference>
<evidence type="ECO:0000313" key="5">
    <source>
        <dbReference type="Proteomes" id="UP000019118"/>
    </source>
</evidence>
<feature type="compositionally biased region" description="Basic and acidic residues" evidence="1">
    <location>
        <begin position="157"/>
        <end position="167"/>
    </location>
</feature>
<keyword evidence="2" id="KW-0472">Membrane</keyword>
<name>A0AAR5PXQ3_DENPD</name>
<evidence type="ECO:0000256" key="1">
    <source>
        <dbReference type="SAM" id="MobiDB-lite"/>
    </source>
</evidence>
<keyword evidence="5" id="KW-1185">Reference proteome</keyword>
<dbReference type="AlphaFoldDB" id="A0AAR5PXQ3"/>
<reference evidence="5" key="1">
    <citation type="journal article" date="2013" name="Genome Biol.">
        <title>Draft genome of the mountain pine beetle, Dendroctonus ponderosae Hopkins, a major forest pest.</title>
        <authorList>
            <person name="Keeling C.I."/>
            <person name="Yuen M.M."/>
            <person name="Liao N.Y."/>
            <person name="Docking T.R."/>
            <person name="Chan S.K."/>
            <person name="Taylor G.A."/>
            <person name="Palmquist D.L."/>
            <person name="Jackman S.D."/>
            <person name="Nguyen A."/>
            <person name="Li M."/>
            <person name="Henderson H."/>
            <person name="Janes J.K."/>
            <person name="Zhao Y."/>
            <person name="Pandoh P."/>
            <person name="Moore R."/>
            <person name="Sperling F.A."/>
            <person name="Huber D.P."/>
            <person name="Birol I."/>
            <person name="Jones S.J."/>
            <person name="Bohlmann J."/>
        </authorList>
    </citation>
    <scope>NUCLEOTIDE SEQUENCE</scope>
</reference>
<evidence type="ECO:0000313" key="4">
    <source>
        <dbReference type="EnsemblMetazoa" id="XP_019765773.1"/>
    </source>
</evidence>
<keyword evidence="2" id="KW-0812">Transmembrane</keyword>
<dbReference type="PANTHER" id="PTHR15286:SF1">
    <property type="entry name" value="FI07216P"/>
    <property type="match status" value="1"/>
</dbReference>
<feature type="transmembrane region" description="Helical" evidence="2">
    <location>
        <begin position="12"/>
        <end position="30"/>
    </location>
</feature>
<dbReference type="InterPro" id="IPR029071">
    <property type="entry name" value="Ubiquitin-like_domsf"/>
</dbReference>
<reference evidence="4" key="2">
    <citation type="submission" date="2024-08" db="UniProtKB">
        <authorList>
            <consortium name="EnsemblMetazoa"/>
        </authorList>
    </citation>
    <scope>IDENTIFICATION</scope>
</reference>
<evidence type="ECO:0000259" key="3">
    <source>
        <dbReference type="Pfam" id="PF21801"/>
    </source>
</evidence>
<feature type="domain" description="Apoptosis-stimulating of p53 protein 2-like RA" evidence="3">
    <location>
        <begin position="75"/>
        <end position="143"/>
    </location>
</feature>
<accession>A0AAR5PXQ3</accession>
<evidence type="ECO:0000256" key="2">
    <source>
        <dbReference type="SAM" id="Phobius"/>
    </source>
</evidence>
<dbReference type="Gene3D" id="3.10.20.90">
    <property type="entry name" value="Phosphatidylinositol 3-kinase Catalytic Subunit, Chain A, domain 1"/>
    <property type="match status" value="1"/>
</dbReference>
<organism evidence="4 5">
    <name type="scientific">Dendroctonus ponderosae</name>
    <name type="common">Mountain pine beetle</name>
    <dbReference type="NCBI Taxonomy" id="77166"/>
    <lineage>
        <taxon>Eukaryota</taxon>
        <taxon>Metazoa</taxon>
        <taxon>Ecdysozoa</taxon>
        <taxon>Arthropoda</taxon>
        <taxon>Hexapoda</taxon>
        <taxon>Insecta</taxon>
        <taxon>Pterygota</taxon>
        <taxon>Neoptera</taxon>
        <taxon>Endopterygota</taxon>
        <taxon>Coleoptera</taxon>
        <taxon>Polyphaga</taxon>
        <taxon>Cucujiformia</taxon>
        <taxon>Curculionidae</taxon>
        <taxon>Scolytinae</taxon>
        <taxon>Dendroctonus</taxon>
    </lineage>
</organism>
<dbReference type="InterPro" id="IPR033593">
    <property type="entry name" value="N-RASSF"/>
</dbReference>
<dbReference type="CDD" id="cd16123">
    <property type="entry name" value="RA_RASSF7_like"/>
    <property type="match status" value="1"/>
</dbReference>